<proteinExistence type="predicted"/>
<evidence type="ECO:0008006" key="4">
    <source>
        <dbReference type="Google" id="ProtNLM"/>
    </source>
</evidence>
<gene>
    <name evidence="2" type="ORF">CUN60_10755</name>
</gene>
<evidence type="ECO:0000313" key="2">
    <source>
        <dbReference type="EMBL" id="AUR52755.1"/>
    </source>
</evidence>
<dbReference type="RefSeq" id="WP_102952043.1">
    <property type="nucleotide sequence ID" value="NZ_CP024847.1"/>
</dbReference>
<dbReference type="EMBL" id="CP024847">
    <property type="protein sequence ID" value="AUR52755.1"/>
    <property type="molecule type" value="Genomic_DNA"/>
</dbReference>
<feature type="signal peptide" evidence="1">
    <location>
        <begin position="1"/>
        <end position="20"/>
    </location>
</feature>
<organism evidence="2 3">
    <name type="scientific">Aquella oligotrophica</name>
    <dbReference type="NCBI Taxonomy" id="2067065"/>
    <lineage>
        <taxon>Bacteria</taxon>
        <taxon>Pseudomonadati</taxon>
        <taxon>Pseudomonadota</taxon>
        <taxon>Betaproteobacteria</taxon>
        <taxon>Neisseriales</taxon>
        <taxon>Neisseriaceae</taxon>
        <taxon>Aquella</taxon>
    </lineage>
</organism>
<sequence length="162" mass="17553">MRYKYLIGLAGILLSSFSYATLGENPDSINKDIQVLNTTSSGSQSLSSAKTITVSKAQLKQQANYDQYSFITDDGITVTQYVANGNVFATKWHGSHIPNLRQLYGAYFPAYQTSKSAYMGTSQHKVTTTIFDAGVTGIVGAFSGYALLKAELPANLTLDDLK</sequence>
<evidence type="ECO:0000256" key="1">
    <source>
        <dbReference type="SAM" id="SignalP"/>
    </source>
</evidence>
<keyword evidence="3" id="KW-1185">Reference proteome</keyword>
<dbReference type="AlphaFoldDB" id="A0A2I7N941"/>
<keyword evidence="1" id="KW-0732">Signal</keyword>
<name>A0A2I7N941_9NEIS</name>
<reference evidence="3" key="1">
    <citation type="submission" date="2017-11" db="EMBL/GenBank/DDBJ databases">
        <authorList>
            <person name="Chan K.G."/>
            <person name="Lee L.S."/>
        </authorList>
    </citation>
    <scope>NUCLEOTIDE SEQUENCE [LARGE SCALE GENOMIC DNA]</scope>
    <source>
        <strain evidence="3">DSM 100970</strain>
    </source>
</reference>
<dbReference type="OrthoDB" id="7561239at2"/>
<dbReference type="InterPro" id="IPR021267">
    <property type="entry name" value="DUF2844"/>
</dbReference>
<dbReference type="Proteomes" id="UP000236655">
    <property type="component" value="Chromosome"/>
</dbReference>
<protein>
    <recommendedName>
        <fullName evidence="4">DUF2844 domain-containing protein</fullName>
    </recommendedName>
</protein>
<evidence type="ECO:0000313" key="3">
    <source>
        <dbReference type="Proteomes" id="UP000236655"/>
    </source>
</evidence>
<dbReference type="Pfam" id="PF11005">
    <property type="entry name" value="DUF2844"/>
    <property type="match status" value="1"/>
</dbReference>
<feature type="chain" id="PRO_5014361983" description="DUF2844 domain-containing protein" evidence="1">
    <location>
        <begin position="21"/>
        <end position="162"/>
    </location>
</feature>
<dbReference type="KEGG" id="nba:CUN60_10755"/>
<accession>A0A2I7N941</accession>